<feature type="domain" description="C3H1-type" evidence="9">
    <location>
        <begin position="277"/>
        <end position="299"/>
    </location>
</feature>
<dbReference type="GO" id="GO:0008270">
    <property type="term" value="F:zinc ion binding"/>
    <property type="evidence" value="ECO:0007669"/>
    <property type="project" value="UniProtKB-KW"/>
</dbReference>
<evidence type="ECO:0000256" key="3">
    <source>
        <dbReference type="ARBA" id="ARBA00022737"/>
    </source>
</evidence>
<evidence type="ECO:0000259" key="9">
    <source>
        <dbReference type="PROSITE" id="PS50103"/>
    </source>
</evidence>
<feature type="region of interest" description="Disordered" evidence="7">
    <location>
        <begin position="1"/>
        <end position="112"/>
    </location>
</feature>
<keyword evidence="8" id="KW-1133">Transmembrane helix</keyword>
<accession>A0A8C5R519</accession>
<feature type="compositionally biased region" description="Acidic residues" evidence="7">
    <location>
        <begin position="10"/>
        <end position="23"/>
    </location>
</feature>
<evidence type="ECO:0000256" key="6">
    <source>
        <dbReference type="PROSITE-ProRule" id="PRU00723"/>
    </source>
</evidence>
<feature type="zinc finger region" description="C3H1-type" evidence="6">
    <location>
        <begin position="277"/>
        <end position="299"/>
    </location>
</feature>
<organism evidence="10 11">
    <name type="scientific">Leptobrachium leishanense</name>
    <name type="common">Leishan spiny toad</name>
    <dbReference type="NCBI Taxonomy" id="445787"/>
    <lineage>
        <taxon>Eukaryota</taxon>
        <taxon>Metazoa</taxon>
        <taxon>Chordata</taxon>
        <taxon>Craniata</taxon>
        <taxon>Vertebrata</taxon>
        <taxon>Euteleostomi</taxon>
        <taxon>Amphibia</taxon>
        <taxon>Batrachia</taxon>
        <taxon>Anura</taxon>
        <taxon>Pelobatoidea</taxon>
        <taxon>Megophryidae</taxon>
        <taxon>Leptobrachium</taxon>
    </lineage>
</organism>
<feature type="domain" description="C3H1-type" evidence="9">
    <location>
        <begin position="193"/>
        <end position="214"/>
    </location>
</feature>
<evidence type="ECO:0000256" key="1">
    <source>
        <dbReference type="ARBA" id="ARBA00022553"/>
    </source>
</evidence>
<keyword evidence="1" id="KW-0597">Phosphoprotein</keyword>
<keyword evidence="2 6" id="KW-0479">Metal-binding</keyword>
<feature type="compositionally biased region" description="Basic and acidic residues" evidence="7">
    <location>
        <begin position="44"/>
        <end position="106"/>
    </location>
</feature>
<keyword evidence="5 6" id="KW-0862">Zinc</keyword>
<dbReference type="PANTHER" id="PTHR45740">
    <property type="entry name" value="POLY [ADP-RIBOSE] POLYMERASE"/>
    <property type="match status" value="1"/>
</dbReference>
<dbReference type="Gene3D" id="3.30.1370.210">
    <property type="match status" value="1"/>
</dbReference>
<dbReference type="InterPro" id="IPR000571">
    <property type="entry name" value="Znf_CCCH"/>
</dbReference>
<dbReference type="AlphaFoldDB" id="A0A8C5R519"/>
<evidence type="ECO:0000256" key="8">
    <source>
        <dbReference type="SAM" id="Phobius"/>
    </source>
</evidence>
<keyword evidence="4 6" id="KW-0863">Zinc-finger</keyword>
<evidence type="ECO:0000256" key="5">
    <source>
        <dbReference type="ARBA" id="ARBA00022833"/>
    </source>
</evidence>
<keyword evidence="8" id="KW-0472">Membrane</keyword>
<dbReference type="PANTHER" id="PTHR45740:SF6">
    <property type="entry name" value="PROTEIN MONO-ADP-RIBOSYLTRANSFERASE PARP12"/>
    <property type="match status" value="1"/>
</dbReference>
<evidence type="ECO:0000313" key="11">
    <source>
        <dbReference type="Proteomes" id="UP000694569"/>
    </source>
</evidence>
<keyword evidence="11" id="KW-1185">Reference proteome</keyword>
<dbReference type="InterPro" id="IPR057602">
    <property type="entry name" value="Zfn-CCCH_PARP12"/>
</dbReference>
<evidence type="ECO:0000313" key="10">
    <source>
        <dbReference type="Ensembl" id="ENSLLEP00000046474.1"/>
    </source>
</evidence>
<dbReference type="GO" id="GO:1990404">
    <property type="term" value="F:NAD+-protein mono-ADP-ribosyltransferase activity"/>
    <property type="evidence" value="ECO:0007669"/>
    <property type="project" value="TreeGrafter"/>
</dbReference>
<name>A0A8C5R519_9ANUR</name>
<dbReference type="GO" id="GO:0003950">
    <property type="term" value="F:NAD+ poly-ADP-ribosyltransferase activity"/>
    <property type="evidence" value="ECO:0007669"/>
    <property type="project" value="TreeGrafter"/>
</dbReference>
<dbReference type="GO" id="GO:0005634">
    <property type="term" value="C:nucleus"/>
    <property type="evidence" value="ECO:0007669"/>
    <property type="project" value="TreeGrafter"/>
</dbReference>
<feature type="zinc finger region" description="C3H1-type" evidence="6">
    <location>
        <begin position="193"/>
        <end position="214"/>
    </location>
</feature>
<evidence type="ECO:0000256" key="7">
    <source>
        <dbReference type="SAM" id="MobiDB-lite"/>
    </source>
</evidence>
<feature type="transmembrane region" description="Helical" evidence="8">
    <location>
        <begin position="548"/>
        <end position="575"/>
    </location>
</feature>
<reference evidence="10" key="1">
    <citation type="submission" date="2025-08" db="UniProtKB">
        <authorList>
            <consortium name="Ensembl"/>
        </authorList>
    </citation>
    <scope>IDENTIFICATION</scope>
</reference>
<protein>
    <recommendedName>
        <fullName evidence="9">C3H1-type domain-containing protein</fullName>
    </recommendedName>
</protein>
<reference evidence="10" key="2">
    <citation type="submission" date="2025-09" db="UniProtKB">
        <authorList>
            <consortium name="Ensembl"/>
        </authorList>
    </citation>
    <scope>IDENTIFICATION</scope>
</reference>
<keyword evidence="3" id="KW-0677">Repeat</keyword>
<proteinExistence type="predicted"/>
<dbReference type="Proteomes" id="UP000694569">
    <property type="component" value="Unplaced"/>
</dbReference>
<dbReference type="SMART" id="SM00356">
    <property type="entry name" value="ZnF_C3H1"/>
    <property type="match status" value="3"/>
</dbReference>
<dbReference type="Pfam" id="PF25261">
    <property type="entry name" value="zf-CCCH_PARP12"/>
    <property type="match status" value="2"/>
</dbReference>
<evidence type="ECO:0000256" key="4">
    <source>
        <dbReference type="ARBA" id="ARBA00022771"/>
    </source>
</evidence>
<keyword evidence="8" id="KW-0812">Transmembrane</keyword>
<evidence type="ECO:0000256" key="2">
    <source>
        <dbReference type="ARBA" id="ARBA00022723"/>
    </source>
</evidence>
<dbReference type="Ensembl" id="ENSLLET00000048315.1">
    <property type="protein sequence ID" value="ENSLLEP00000046474.1"/>
    <property type="gene ID" value="ENSLLEG00000029448.1"/>
</dbReference>
<dbReference type="InterPro" id="IPR051712">
    <property type="entry name" value="ARTD-AVP"/>
</dbReference>
<dbReference type="OrthoDB" id="6133115at2759"/>
<feature type="compositionally biased region" description="Basic residues" evidence="7">
    <location>
        <begin position="33"/>
        <end position="43"/>
    </location>
</feature>
<dbReference type="PROSITE" id="PS50103">
    <property type="entry name" value="ZF_C3H1"/>
    <property type="match status" value="2"/>
</dbReference>
<sequence>MAEVCKDSVELEEGEIQEQGEEDGTNKKQNREKSKRKSRKEKRRKENDEEGNESKRIKTENERHQHKKGETQNDDKVQYEMRNDKEHRDRKRDGKDRGQHHTKDKTTSNLPNDLTVPIRRLLCSSGGSMELWKIADAMVLTLEQIERFVEYEEGRSIMLRKEGNSRLAVSRSAVRLCTEGSQKCNGDCEKLHLCRYFLMGKCNRHPCAFSHNIHDHHNMKVLNLYELQELDTDEIRQLLIQNDPSFLPKVCKKYNKGPVTYPFGNCAFKIDCQKLHVCQFFLSGNCKFMGKCKRSHSFTSFGTPEKLEKWGLSNELLPKLRDIYRNACALGDCCTSLPKKKYPTCVEKDLPLGPITDPFPNLSKEDLRHHIRNFHFKNNEAINLKDLPPDSMKDQPFNLQENVGNFISTCRSVTEIDTYQENQHISEQIKCLREDEIPSVRYPSMDTYGEELNDDMPIQESYKNGNRVAKFKRRDMEESNMSYKSRRLQKEAENYEIRKRNTYQENQHISERIKCLREDEIPSVRYPSMDTYGEELNDDMPIQESYKVWHFSISCCLCKIMYIISLAVWTLCLMYEQRL</sequence>
<dbReference type="GeneTree" id="ENSGT00710000106871"/>